<dbReference type="Pfam" id="PF14316">
    <property type="entry name" value="DUF4381"/>
    <property type="match status" value="1"/>
</dbReference>
<name>A0A6M3HVH3_9GAMM</name>
<dbReference type="RefSeq" id="WP_172107200.1">
    <property type="nucleotide sequence ID" value="NZ_CP038017.1"/>
</dbReference>
<keyword evidence="3" id="KW-1185">Reference proteome</keyword>
<sequence length="158" mass="18515">MQSNNLLEQLKDIYLPARVSQWWPLAYGWWIVIGIFIVGLLLLVFFLYKKKKNEIYKQAVINDFKATIQKTLENRPQEVMLNISIYLKRVALQKFPNENVKVLHGNAWVEFLDTKLDNQEFSKSSGGLLADSYKPQTLETAQLQEIITVSEKWLRRVL</sequence>
<dbReference type="InterPro" id="IPR025489">
    <property type="entry name" value="DUF4381"/>
</dbReference>
<evidence type="ECO:0000313" key="3">
    <source>
        <dbReference type="Proteomes" id="UP000503320"/>
    </source>
</evidence>
<dbReference type="EMBL" id="CP038017">
    <property type="protein sequence ID" value="QIV95243.1"/>
    <property type="molecule type" value="Genomic_DNA"/>
</dbReference>
<feature type="transmembrane region" description="Helical" evidence="1">
    <location>
        <begin position="27"/>
        <end position="48"/>
    </location>
</feature>
<accession>A0A6M3HVH3</accession>
<gene>
    <name evidence="2" type="ORF">E3E15_07735</name>
</gene>
<dbReference type="AlphaFoldDB" id="A0A6M3HVH3"/>
<reference evidence="2 3" key="1">
    <citation type="submission" date="2019-03" db="EMBL/GenBank/DDBJ databases">
        <title>Complete Genome Sequence of Allofrancisella frigidaquae Strain SYSU 10HL1970 Isolated from Water-Cooling Systems in China.</title>
        <authorList>
            <person name="Ohrman C."/>
            <person name="Uneklint I."/>
            <person name="Sjodin A."/>
        </authorList>
    </citation>
    <scope>NUCLEOTIDE SEQUENCE [LARGE SCALE GENOMIC DNA]</scope>
    <source>
        <strain evidence="2 3">SYSU 10HL1970</strain>
    </source>
</reference>
<keyword evidence="1" id="KW-0472">Membrane</keyword>
<organism evidence="2 3">
    <name type="scientific">Allofrancisella frigidaquae</name>
    <dbReference type="NCBI Taxonomy" id="1085644"/>
    <lineage>
        <taxon>Bacteria</taxon>
        <taxon>Pseudomonadati</taxon>
        <taxon>Pseudomonadota</taxon>
        <taxon>Gammaproteobacteria</taxon>
        <taxon>Thiotrichales</taxon>
        <taxon>Francisellaceae</taxon>
        <taxon>Allofrancisella</taxon>
    </lineage>
</organism>
<proteinExistence type="predicted"/>
<protein>
    <submittedName>
        <fullName evidence="2">DUF4381 domain-containing protein</fullName>
    </submittedName>
</protein>
<evidence type="ECO:0000256" key="1">
    <source>
        <dbReference type="SAM" id="Phobius"/>
    </source>
</evidence>
<dbReference type="KEGG" id="afri:E3E15_07735"/>
<evidence type="ECO:0000313" key="2">
    <source>
        <dbReference type="EMBL" id="QIV95243.1"/>
    </source>
</evidence>
<dbReference type="Proteomes" id="UP000503320">
    <property type="component" value="Chromosome"/>
</dbReference>
<keyword evidence="1" id="KW-0812">Transmembrane</keyword>
<keyword evidence="1" id="KW-1133">Transmembrane helix</keyword>